<evidence type="ECO:0000313" key="2">
    <source>
        <dbReference type="Proteomes" id="UP001153954"/>
    </source>
</evidence>
<protein>
    <submittedName>
        <fullName evidence="1">Uncharacterized protein</fullName>
    </submittedName>
</protein>
<keyword evidence="2" id="KW-1185">Reference proteome</keyword>
<name>A0AAU9TT14_EUPED</name>
<dbReference type="Proteomes" id="UP001153954">
    <property type="component" value="Unassembled WGS sequence"/>
</dbReference>
<comment type="caution">
    <text evidence="1">The sequence shown here is derived from an EMBL/GenBank/DDBJ whole genome shotgun (WGS) entry which is preliminary data.</text>
</comment>
<proteinExistence type="predicted"/>
<reference evidence="1" key="1">
    <citation type="submission" date="2022-03" db="EMBL/GenBank/DDBJ databases">
        <authorList>
            <person name="Tunstrom K."/>
        </authorList>
    </citation>
    <scope>NUCLEOTIDE SEQUENCE</scope>
</reference>
<dbReference type="AlphaFoldDB" id="A0AAU9TT14"/>
<dbReference type="EMBL" id="CAKOGL010000007">
    <property type="protein sequence ID" value="CAH2088725.1"/>
    <property type="molecule type" value="Genomic_DNA"/>
</dbReference>
<accession>A0AAU9TT14</accession>
<organism evidence="1 2">
    <name type="scientific">Euphydryas editha</name>
    <name type="common">Edith's checkerspot</name>
    <dbReference type="NCBI Taxonomy" id="104508"/>
    <lineage>
        <taxon>Eukaryota</taxon>
        <taxon>Metazoa</taxon>
        <taxon>Ecdysozoa</taxon>
        <taxon>Arthropoda</taxon>
        <taxon>Hexapoda</taxon>
        <taxon>Insecta</taxon>
        <taxon>Pterygota</taxon>
        <taxon>Neoptera</taxon>
        <taxon>Endopterygota</taxon>
        <taxon>Lepidoptera</taxon>
        <taxon>Glossata</taxon>
        <taxon>Ditrysia</taxon>
        <taxon>Papilionoidea</taxon>
        <taxon>Nymphalidae</taxon>
        <taxon>Nymphalinae</taxon>
        <taxon>Euphydryas</taxon>
    </lineage>
</organism>
<gene>
    <name evidence="1" type="ORF">EEDITHA_LOCUS4862</name>
</gene>
<sequence>METECPKYRNNRYLCDKKNNQLQTSSDWTHSLIYNQTLDASCVMTAVTLSQEAMEELDERHYIISFPRPIQVHTVCKHEDFHTLNRSFLATIPIDSSLHAGTITISNAEDKVSGQPVKF</sequence>
<evidence type="ECO:0000313" key="1">
    <source>
        <dbReference type="EMBL" id="CAH2088725.1"/>
    </source>
</evidence>